<gene>
    <name evidence="3" type="ORF">GUJ93_ZPchr0008g12749</name>
</gene>
<dbReference type="GO" id="GO:0003700">
    <property type="term" value="F:DNA-binding transcription factor activity"/>
    <property type="evidence" value="ECO:0007669"/>
    <property type="project" value="InterPro"/>
</dbReference>
<dbReference type="EMBL" id="JAAALK010000290">
    <property type="protein sequence ID" value="KAG8047674.1"/>
    <property type="molecule type" value="Genomic_DNA"/>
</dbReference>
<reference evidence="3" key="2">
    <citation type="submission" date="2021-02" db="EMBL/GenBank/DDBJ databases">
        <authorList>
            <person name="Kimball J.A."/>
            <person name="Haas M.W."/>
            <person name="Macchietto M."/>
            <person name="Kono T."/>
            <person name="Duquette J."/>
            <person name="Shao M."/>
        </authorList>
    </citation>
    <scope>NUCLEOTIDE SEQUENCE</scope>
    <source>
        <tissue evidence="3">Fresh leaf tissue</tissue>
    </source>
</reference>
<dbReference type="GO" id="GO:0043565">
    <property type="term" value="F:sequence-specific DNA binding"/>
    <property type="evidence" value="ECO:0007669"/>
    <property type="project" value="InterPro"/>
</dbReference>
<feature type="compositionally biased region" description="Basic and acidic residues" evidence="1">
    <location>
        <begin position="9"/>
        <end position="18"/>
    </location>
</feature>
<feature type="region of interest" description="Disordered" evidence="1">
    <location>
        <begin position="91"/>
        <end position="113"/>
    </location>
</feature>
<feature type="region of interest" description="Disordered" evidence="1">
    <location>
        <begin position="249"/>
        <end position="271"/>
    </location>
</feature>
<dbReference type="PROSITE" id="PS50811">
    <property type="entry name" value="WRKY"/>
    <property type="match status" value="2"/>
</dbReference>
<feature type="domain" description="WRKY" evidence="2">
    <location>
        <begin position="132"/>
        <end position="174"/>
    </location>
</feature>
<feature type="region of interest" description="Disordered" evidence="1">
    <location>
        <begin position="172"/>
        <end position="193"/>
    </location>
</feature>
<evidence type="ECO:0000256" key="1">
    <source>
        <dbReference type="SAM" id="MobiDB-lite"/>
    </source>
</evidence>
<dbReference type="OrthoDB" id="1722085at2759"/>
<dbReference type="Pfam" id="PF03106">
    <property type="entry name" value="WRKY"/>
    <property type="match status" value="2"/>
</dbReference>
<dbReference type="InterPro" id="IPR044810">
    <property type="entry name" value="WRKY_plant"/>
</dbReference>
<evidence type="ECO:0000313" key="3">
    <source>
        <dbReference type="EMBL" id="KAG8047674.1"/>
    </source>
</evidence>
<sequence length="271" mass="29624">MDITGGNMDKSKNCEHPRSYYKCTQPNCLDKRKVERSQDGSVTEKVCKELAKTTVKDPREAADISSTISNEEDERVTHGILLSSSCDANKDETEYKKSSSIQRQTRAVREPHTVVQTTSEVDILDNVYSNLRSYYKGTHPGCSARKHVERASHEWHDLKSVITTYEGKHNHEVPAAKNSDHSQSPGSAATQPAASLAANGLHRRPEPALPMAQLVSWTPTNTTVWCSINSRFLLLYAATWHGSIGAGAGAGADGWSSSGGAELPRDCAAER</sequence>
<dbReference type="Proteomes" id="UP000729402">
    <property type="component" value="Unassembled WGS sequence"/>
</dbReference>
<evidence type="ECO:0000313" key="4">
    <source>
        <dbReference type="Proteomes" id="UP000729402"/>
    </source>
</evidence>
<dbReference type="PANTHER" id="PTHR31221:SF338">
    <property type="entry name" value="OS08G0499300 PROTEIN"/>
    <property type="match status" value="1"/>
</dbReference>
<feature type="region of interest" description="Disordered" evidence="1">
    <location>
        <begin position="1"/>
        <end position="20"/>
    </location>
</feature>
<feature type="domain" description="WRKY" evidence="2">
    <location>
        <begin position="12"/>
        <end position="38"/>
    </location>
</feature>
<name>A0A8J5VKA1_ZIZPA</name>
<dbReference type="SMART" id="SM00774">
    <property type="entry name" value="WRKY"/>
    <property type="match status" value="2"/>
</dbReference>
<protein>
    <recommendedName>
        <fullName evidence="2">WRKY domain-containing protein</fullName>
    </recommendedName>
</protein>
<dbReference type="InterPro" id="IPR003657">
    <property type="entry name" value="WRKY_dom"/>
</dbReference>
<proteinExistence type="predicted"/>
<organism evidence="3 4">
    <name type="scientific">Zizania palustris</name>
    <name type="common">Northern wild rice</name>
    <dbReference type="NCBI Taxonomy" id="103762"/>
    <lineage>
        <taxon>Eukaryota</taxon>
        <taxon>Viridiplantae</taxon>
        <taxon>Streptophyta</taxon>
        <taxon>Embryophyta</taxon>
        <taxon>Tracheophyta</taxon>
        <taxon>Spermatophyta</taxon>
        <taxon>Magnoliopsida</taxon>
        <taxon>Liliopsida</taxon>
        <taxon>Poales</taxon>
        <taxon>Poaceae</taxon>
        <taxon>BOP clade</taxon>
        <taxon>Oryzoideae</taxon>
        <taxon>Oryzeae</taxon>
        <taxon>Zizaniinae</taxon>
        <taxon>Zizania</taxon>
    </lineage>
</organism>
<keyword evidence="4" id="KW-1185">Reference proteome</keyword>
<dbReference type="AlphaFoldDB" id="A0A8J5VKA1"/>
<dbReference type="PANTHER" id="PTHR31221">
    <property type="entry name" value="WRKY TRANSCRIPTION FACTOR PROTEIN 1-RELATED"/>
    <property type="match status" value="1"/>
</dbReference>
<comment type="caution">
    <text evidence="3">The sequence shown here is derived from an EMBL/GenBank/DDBJ whole genome shotgun (WGS) entry which is preliminary data.</text>
</comment>
<accession>A0A8J5VKA1</accession>
<reference evidence="3" key="1">
    <citation type="journal article" date="2021" name="bioRxiv">
        <title>Whole Genome Assembly and Annotation of Northern Wild Rice, Zizania palustris L., Supports a Whole Genome Duplication in the Zizania Genus.</title>
        <authorList>
            <person name="Haas M."/>
            <person name="Kono T."/>
            <person name="Macchietto M."/>
            <person name="Millas R."/>
            <person name="McGilp L."/>
            <person name="Shao M."/>
            <person name="Duquette J."/>
            <person name="Hirsch C.N."/>
            <person name="Kimball J."/>
        </authorList>
    </citation>
    <scope>NUCLEOTIDE SEQUENCE</scope>
    <source>
        <tissue evidence="3">Fresh leaf tissue</tissue>
    </source>
</reference>
<evidence type="ECO:0000259" key="2">
    <source>
        <dbReference type="PROSITE" id="PS50811"/>
    </source>
</evidence>